<proteinExistence type="predicted"/>
<keyword evidence="2" id="KW-0378">Hydrolase</keyword>
<evidence type="ECO:0000256" key="1">
    <source>
        <dbReference type="SAM" id="SignalP"/>
    </source>
</evidence>
<organism evidence="2 3">
    <name type="scientific">Purpureocillium lavendulum</name>
    <dbReference type="NCBI Taxonomy" id="1247861"/>
    <lineage>
        <taxon>Eukaryota</taxon>
        <taxon>Fungi</taxon>
        <taxon>Dikarya</taxon>
        <taxon>Ascomycota</taxon>
        <taxon>Pezizomycotina</taxon>
        <taxon>Sordariomycetes</taxon>
        <taxon>Hypocreomycetidae</taxon>
        <taxon>Hypocreales</taxon>
        <taxon>Ophiocordycipitaceae</taxon>
        <taxon>Purpureocillium</taxon>
    </lineage>
</organism>
<keyword evidence="2" id="KW-0031">Aminopeptidase</keyword>
<evidence type="ECO:0000313" key="2">
    <source>
        <dbReference type="EMBL" id="KAJ6438450.1"/>
    </source>
</evidence>
<feature type="signal peptide" evidence="1">
    <location>
        <begin position="1"/>
        <end position="20"/>
    </location>
</feature>
<gene>
    <name evidence="2" type="ORF">O9K51_09042</name>
</gene>
<reference evidence="2" key="1">
    <citation type="submission" date="2023-01" db="EMBL/GenBank/DDBJ databases">
        <title>The growth and conidiation of Purpureocillium lavendulum are regulated by nitrogen source and histone H3K14 acetylation.</title>
        <authorList>
            <person name="Tang P."/>
            <person name="Han J."/>
            <person name="Zhang C."/>
            <person name="Tang P."/>
            <person name="Qi F."/>
            <person name="Zhang K."/>
            <person name="Liang L."/>
        </authorList>
    </citation>
    <scope>NUCLEOTIDE SEQUENCE</scope>
    <source>
        <strain evidence="2">YMF1.00683</strain>
    </source>
</reference>
<keyword evidence="3" id="KW-1185">Reference proteome</keyword>
<sequence>MKFSGLLVGTATALAGTSIAHPTAPAPAPAAGAVDHAPAHNTSDYVRLALDEPLNWLPGARLFPGAVIAAYHADLAAYDAESWAQSVLERCASYEACTSTASYSGEFSFFSLVVTRIVNSEQWGGANERVLVCVCVLAINSGSTGGRYWFGTVFRGGPTTEADYVRSEGVEHSIVYTIKGQ</sequence>
<dbReference type="Proteomes" id="UP001163105">
    <property type="component" value="Unassembled WGS sequence"/>
</dbReference>
<keyword evidence="2" id="KW-0645">Protease</keyword>
<feature type="chain" id="PRO_5044301195" evidence="1">
    <location>
        <begin position="21"/>
        <end position="181"/>
    </location>
</feature>
<keyword evidence="1" id="KW-0732">Signal</keyword>
<protein>
    <submittedName>
        <fullName evidence="2">Aspartyl aminopeptidase</fullName>
    </submittedName>
</protein>
<dbReference type="GO" id="GO:0004177">
    <property type="term" value="F:aminopeptidase activity"/>
    <property type="evidence" value="ECO:0007669"/>
    <property type="project" value="UniProtKB-KW"/>
</dbReference>
<dbReference type="EMBL" id="JAQHRD010000008">
    <property type="protein sequence ID" value="KAJ6438450.1"/>
    <property type="molecule type" value="Genomic_DNA"/>
</dbReference>
<evidence type="ECO:0000313" key="3">
    <source>
        <dbReference type="Proteomes" id="UP001163105"/>
    </source>
</evidence>
<accession>A0AB34FJJ2</accession>
<dbReference type="AlphaFoldDB" id="A0AB34FJJ2"/>
<name>A0AB34FJJ2_9HYPO</name>
<comment type="caution">
    <text evidence="2">The sequence shown here is derived from an EMBL/GenBank/DDBJ whole genome shotgun (WGS) entry which is preliminary data.</text>
</comment>